<evidence type="ECO:0000256" key="4">
    <source>
        <dbReference type="SAM" id="SignalP"/>
    </source>
</evidence>
<evidence type="ECO:0000256" key="3">
    <source>
        <dbReference type="SAM" id="MobiDB-lite"/>
    </source>
</evidence>
<dbReference type="EMBL" id="UFUW01000001">
    <property type="protein sequence ID" value="SUX21756.1"/>
    <property type="molecule type" value="Genomic_DNA"/>
</dbReference>
<gene>
    <name evidence="5" type="ORF">NCTC13294_01087</name>
</gene>
<dbReference type="Proteomes" id="UP000254572">
    <property type="component" value="Unassembled WGS sequence"/>
</dbReference>
<feature type="region of interest" description="Disordered" evidence="3">
    <location>
        <begin position="28"/>
        <end position="59"/>
    </location>
</feature>
<dbReference type="GO" id="GO:0022900">
    <property type="term" value="P:electron transport chain"/>
    <property type="evidence" value="ECO:0007669"/>
    <property type="project" value="InterPro"/>
</dbReference>
<dbReference type="GO" id="GO:0020037">
    <property type="term" value="F:heme binding"/>
    <property type="evidence" value="ECO:0007669"/>
    <property type="project" value="InterPro"/>
</dbReference>
<protein>
    <submittedName>
        <fullName evidence="5">Soluble cytochrome b562</fullName>
    </submittedName>
</protein>
<dbReference type="GO" id="GO:0042597">
    <property type="term" value="C:periplasmic space"/>
    <property type="evidence" value="ECO:0007669"/>
    <property type="project" value="InterPro"/>
</dbReference>
<evidence type="ECO:0000313" key="6">
    <source>
        <dbReference type="Proteomes" id="UP000254572"/>
    </source>
</evidence>
<dbReference type="GO" id="GO:0009055">
    <property type="term" value="F:electron transfer activity"/>
    <property type="evidence" value="ECO:0007669"/>
    <property type="project" value="InterPro"/>
</dbReference>
<evidence type="ECO:0000256" key="2">
    <source>
        <dbReference type="ARBA" id="ARBA00022729"/>
    </source>
</evidence>
<dbReference type="Gene3D" id="1.20.120.10">
    <property type="entry name" value="Cytochrome c/b562"/>
    <property type="match status" value="1"/>
</dbReference>
<feature type="compositionally biased region" description="Low complexity" evidence="3">
    <location>
        <begin position="33"/>
        <end position="59"/>
    </location>
</feature>
<name>A0A381E5X3_9GAMM</name>
<evidence type="ECO:0000256" key="1">
    <source>
        <dbReference type="ARBA" id="ARBA00005523"/>
    </source>
</evidence>
<comment type="similarity">
    <text evidence="1">Belongs to the cytochrome b562 family.</text>
</comment>
<feature type="signal peptide" evidence="4">
    <location>
        <begin position="1"/>
        <end position="18"/>
    </location>
</feature>
<dbReference type="RefSeq" id="WP_115611418.1">
    <property type="nucleotide sequence ID" value="NZ_JBHLZC010000001.1"/>
</dbReference>
<dbReference type="SUPFAM" id="SSF47175">
    <property type="entry name" value="Cytochromes"/>
    <property type="match status" value="1"/>
</dbReference>
<evidence type="ECO:0000313" key="5">
    <source>
        <dbReference type="EMBL" id="SUX21756.1"/>
    </source>
</evidence>
<dbReference type="GO" id="GO:0005506">
    <property type="term" value="F:iron ion binding"/>
    <property type="evidence" value="ECO:0007669"/>
    <property type="project" value="InterPro"/>
</dbReference>
<dbReference type="InterPro" id="IPR009155">
    <property type="entry name" value="Cyt_b562"/>
</dbReference>
<dbReference type="Pfam" id="PF07361">
    <property type="entry name" value="Cytochrom_B562"/>
    <property type="match status" value="1"/>
</dbReference>
<dbReference type="AlphaFoldDB" id="A0A381E5X3"/>
<sequence>MKKTFLPLLLALGAPALAYNDNAVDMAEPTPPSKVTTTSTITTNRTVSTGADSTTTQETAAPVTTVQEAVATDKLPAPQKYDGANAQQTMKLLNRNFRALQRAGSVEEMAGPLHLLSAYADQAQVLGLGRDVPNSQQQVYVDELAQFRQEVATLRGHVEVGDFDAAKAQLQVLDQLRQSGNKMFRLE</sequence>
<reference evidence="5 6" key="1">
    <citation type="submission" date="2018-06" db="EMBL/GenBank/DDBJ databases">
        <authorList>
            <consortium name="Pathogen Informatics"/>
            <person name="Doyle S."/>
        </authorList>
    </citation>
    <scope>NUCLEOTIDE SEQUENCE [LARGE SCALE GENOMIC DNA]</scope>
    <source>
        <strain evidence="5 6">NCTC13294</strain>
    </source>
</reference>
<keyword evidence="6" id="KW-1185">Reference proteome</keyword>
<organism evidence="5 6">
    <name type="scientific">Cardiobacterium valvarum</name>
    <dbReference type="NCBI Taxonomy" id="194702"/>
    <lineage>
        <taxon>Bacteria</taxon>
        <taxon>Pseudomonadati</taxon>
        <taxon>Pseudomonadota</taxon>
        <taxon>Gammaproteobacteria</taxon>
        <taxon>Cardiobacteriales</taxon>
        <taxon>Cardiobacteriaceae</taxon>
        <taxon>Cardiobacterium</taxon>
    </lineage>
</organism>
<dbReference type="InterPro" id="IPR010980">
    <property type="entry name" value="Cyt_c/b562"/>
</dbReference>
<feature type="chain" id="PRO_5016813952" evidence="4">
    <location>
        <begin position="19"/>
        <end position="187"/>
    </location>
</feature>
<proteinExistence type="inferred from homology"/>
<accession>A0A381E5X3</accession>
<keyword evidence="2 4" id="KW-0732">Signal</keyword>